<proteinExistence type="predicted"/>
<protein>
    <submittedName>
        <fullName evidence="1">Uncharacterized protein</fullName>
    </submittedName>
</protein>
<evidence type="ECO:0000313" key="1">
    <source>
        <dbReference type="EMBL" id="GLJ93945.1"/>
    </source>
</evidence>
<sequence length="93" mass="10501">MAANPWFEFSAKWRIPTPGARPRTGGRKAVLLQGPARWSVRRAAERRNRNRSINAMVEAVKNLSKTEPTRQRGPWRTVEQVGLAPLELGLVVE</sequence>
<keyword evidence="2" id="KW-1185">Reference proteome</keyword>
<dbReference type="AlphaFoldDB" id="A0A9W6M4U5"/>
<reference evidence="1" key="2">
    <citation type="submission" date="2023-01" db="EMBL/GenBank/DDBJ databases">
        <authorList>
            <person name="Sun Q."/>
            <person name="Evtushenko L."/>
        </authorList>
    </citation>
    <scope>NUCLEOTIDE SEQUENCE</scope>
    <source>
        <strain evidence="1">VKM Ac-1940</strain>
    </source>
</reference>
<dbReference type="EMBL" id="BSER01000001">
    <property type="protein sequence ID" value="GLJ93945.1"/>
    <property type="molecule type" value="Genomic_DNA"/>
</dbReference>
<dbReference type="Proteomes" id="UP001142291">
    <property type="component" value="Unassembled WGS sequence"/>
</dbReference>
<comment type="caution">
    <text evidence="1">The sequence shown here is derived from an EMBL/GenBank/DDBJ whole genome shotgun (WGS) entry which is preliminary data.</text>
</comment>
<gene>
    <name evidence="1" type="ORF">GCM10017591_00060</name>
</gene>
<evidence type="ECO:0000313" key="2">
    <source>
        <dbReference type="Proteomes" id="UP001142291"/>
    </source>
</evidence>
<name>A0A9W6M4U5_9MICO</name>
<organism evidence="1 2">
    <name type="scientific">Microbacterium dextranolyticum</name>
    <dbReference type="NCBI Taxonomy" id="36806"/>
    <lineage>
        <taxon>Bacteria</taxon>
        <taxon>Bacillati</taxon>
        <taxon>Actinomycetota</taxon>
        <taxon>Actinomycetes</taxon>
        <taxon>Micrococcales</taxon>
        <taxon>Microbacteriaceae</taxon>
        <taxon>Microbacterium</taxon>
    </lineage>
</organism>
<accession>A0A9W6M4U5</accession>
<reference evidence="1" key="1">
    <citation type="journal article" date="2014" name="Int. J. Syst. Evol. Microbiol.">
        <title>Complete genome sequence of Corynebacterium casei LMG S-19264T (=DSM 44701T), isolated from a smear-ripened cheese.</title>
        <authorList>
            <consortium name="US DOE Joint Genome Institute (JGI-PGF)"/>
            <person name="Walter F."/>
            <person name="Albersmeier A."/>
            <person name="Kalinowski J."/>
            <person name="Ruckert C."/>
        </authorList>
    </citation>
    <scope>NUCLEOTIDE SEQUENCE</scope>
    <source>
        <strain evidence="1">VKM Ac-1940</strain>
    </source>
</reference>